<dbReference type="AlphaFoldDB" id="A0A438KK32"/>
<reference evidence="1 2" key="1">
    <citation type="journal article" date="2018" name="PLoS Genet.">
        <title>Population sequencing reveals clonal diversity and ancestral inbreeding in the grapevine cultivar Chardonnay.</title>
        <authorList>
            <person name="Roach M.J."/>
            <person name="Johnson D.L."/>
            <person name="Bohlmann J."/>
            <person name="van Vuuren H.J."/>
            <person name="Jones S.J."/>
            <person name="Pretorius I.S."/>
            <person name="Schmidt S.A."/>
            <person name="Borneman A.R."/>
        </authorList>
    </citation>
    <scope>NUCLEOTIDE SEQUENCE [LARGE SCALE GENOMIC DNA]</scope>
    <source>
        <strain evidence="2">cv. Chardonnay</strain>
        <tissue evidence="1">Leaf</tissue>
    </source>
</reference>
<name>A0A438KK32_VITVI</name>
<accession>A0A438KK32</accession>
<dbReference type="EMBL" id="QGNW01000005">
    <property type="protein sequence ID" value="RVX21566.1"/>
    <property type="molecule type" value="Genomic_DNA"/>
</dbReference>
<dbReference type="Proteomes" id="UP000288805">
    <property type="component" value="Unassembled WGS sequence"/>
</dbReference>
<evidence type="ECO:0000313" key="2">
    <source>
        <dbReference type="Proteomes" id="UP000288805"/>
    </source>
</evidence>
<comment type="caution">
    <text evidence="1">The sequence shown here is derived from an EMBL/GenBank/DDBJ whole genome shotgun (WGS) entry which is preliminary data.</text>
</comment>
<evidence type="ECO:0000313" key="1">
    <source>
        <dbReference type="EMBL" id="RVX21566.1"/>
    </source>
</evidence>
<proteinExistence type="predicted"/>
<protein>
    <submittedName>
        <fullName evidence="1">Uncharacterized protein</fullName>
    </submittedName>
</protein>
<gene>
    <name evidence="1" type="ORF">CK203_002084</name>
</gene>
<organism evidence="1 2">
    <name type="scientific">Vitis vinifera</name>
    <name type="common">Grape</name>
    <dbReference type="NCBI Taxonomy" id="29760"/>
    <lineage>
        <taxon>Eukaryota</taxon>
        <taxon>Viridiplantae</taxon>
        <taxon>Streptophyta</taxon>
        <taxon>Embryophyta</taxon>
        <taxon>Tracheophyta</taxon>
        <taxon>Spermatophyta</taxon>
        <taxon>Magnoliopsida</taxon>
        <taxon>eudicotyledons</taxon>
        <taxon>Gunneridae</taxon>
        <taxon>Pentapetalae</taxon>
        <taxon>rosids</taxon>
        <taxon>Vitales</taxon>
        <taxon>Vitaceae</taxon>
        <taxon>Viteae</taxon>
        <taxon>Vitis</taxon>
    </lineage>
</organism>
<sequence>MGENTWLTYLLMGSDTLCKIGEGCGELLDIDAKTERMEELQWARIRVRIKEERIPNMVDIWAENMCYSQLERERVRVRHAEGKRVMENEGVKARGLDAGGGWDVEADSWGGATHGLSSRDGWVAPRALGSFALEKNDMRRLSEAELIQNERSLTDLALAKEAMRYDKVFSHSDCLVSGTPSFPSPFFGWTPVGEYCDLSGDDKERDEGENPIQMIMGTKSPTGENVECWDLVEVNKSRIEDAERRWS</sequence>